<dbReference type="Proteomes" id="UP001317870">
    <property type="component" value="Chromosome"/>
</dbReference>
<dbReference type="EMBL" id="AP026978">
    <property type="protein sequence ID" value="BDU00249.1"/>
    <property type="molecule type" value="Genomic_DNA"/>
</dbReference>
<evidence type="ECO:0000313" key="2">
    <source>
        <dbReference type="Proteomes" id="UP001317870"/>
    </source>
</evidence>
<reference evidence="1 2" key="1">
    <citation type="submission" date="2022-11" db="EMBL/GenBank/DDBJ databases">
        <title>Genome Sequencing of Nocardia sp. ON39_IFM12276 and assembly.</title>
        <authorList>
            <person name="Shimojima M."/>
            <person name="Toyokawa M."/>
            <person name="Uesaka K."/>
        </authorList>
    </citation>
    <scope>NUCLEOTIDE SEQUENCE [LARGE SCALE GENOMIC DNA]</scope>
    <source>
        <strain evidence="1 2">IFM 12276</strain>
    </source>
</reference>
<sequence length="60" mass="6630">MCETHFATGSHGAAGNRQPEFDLIADHYNGWSDRRGIEDCADEIGDGGRRVRVTIRVCPL</sequence>
<evidence type="ECO:0000313" key="1">
    <source>
        <dbReference type="EMBL" id="BDU00249.1"/>
    </source>
</evidence>
<organism evidence="1 2">
    <name type="scientific">Nocardia sputorum</name>
    <dbReference type="NCBI Taxonomy" id="2984338"/>
    <lineage>
        <taxon>Bacteria</taxon>
        <taxon>Bacillati</taxon>
        <taxon>Actinomycetota</taxon>
        <taxon>Actinomycetes</taxon>
        <taxon>Mycobacteriales</taxon>
        <taxon>Nocardiaceae</taxon>
        <taxon>Nocardia</taxon>
    </lineage>
</organism>
<accession>A0ABM8CZ07</accession>
<name>A0ABM8CZ07_9NOCA</name>
<proteinExistence type="predicted"/>
<gene>
    <name evidence="1" type="ORF">IFM12276_32770</name>
</gene>
<keyword evidence="2" id="KW-1185">Reference proteome</keyword>
<protein>
    <submittedName>
        <fullName evidence="1">Uncharacterized protein</fullName>
    </submittedName>
</protein>